<evidence type="ECO:0000313" key="4">
    <source>
        <dbReference type="Proteomes" id="UP001213000"/>
    </source>
</evidence>
<protein>
    <submittedName>
        <fullName evidence="3">Uncharacterized protein</fullName>
    </submittedName>
</protein>
<feature type="transmembrane region" description="Helical" evidence="2">
    <location>
        <begin position="576"/>
        <end position="597"/>
    </location>
</feature>
<feature type="compositionally biased region" description="Pro residues" evidence="1">
    <location>
        <begin position="730"/>
        <end position="739"/>
    </location>
</feature>
<feature type="transmembrane region" description="Helical" evidence="2">
    <location>
        <begin position="86"/>
        <end position="111"/>
    </location>
</feature>
<keyword evidence="2" id="KW-1133">Transmembrane helix</keyword>
<feature type="region of interest" description="Disordered" evidence="1">
    <location>
        <begin position="233"/>
        <end position="263"/>
    </location>
</feature>
<feature type="transmembrane region" description="Helical" evidence="2">
    <location>
        <begin position="524"/>
        <end position="545"/>
    </location>
</feature>
<feature type="transmembrane region" description="Helical" evidence="2">
    <location>
        <begin position="12"/>
        <end position="35"/>
    </location>
</feature>
<evidence type="ECO:0000256" key="2">
    <source>
        <dbReference type="SAM" id="Phobius"/>
    </source>
</evidence>
<feature type="region of interest" description="Disordered" evidence="1">
    <location>
        <begin position="695"/>
        <end position="790"/>
    </location>
</feature>
<reference evidence="3" key="1">
    <citation type="submission" date="2022-07" db="EMBL/GenBank/DDBJ databases">
        <title>Genome Sequence of Leucocoprinus birnbaumii.</title>
        <authorList>
            <person name="Buettner E."/>
        </authorList>
    </citation>
    <scope>NUCLEOTIDE SEQUENCE</scope>
    <source>
        <strain evidence="3">VT141</strain>
    </source>
</reference>
<feature type="compositionally biased region" description="Polar residues" evidence="1">
    <location>
        <begin position="718"/>
        <end position="727"/>
    </location>
</feature>
<feature type="compositionally biased region" description="Basic and acidic residues" evidence="1">
    <location>
        <begin position="409"/>
        <end position="425"/>
    </location>
</feature>
<feature type="transmembrane region" description="Helical" evidence="2">
    <location>
        <begin position="456"/>
        <end position="476"/>
    </location>
</feature>
<feature type="transmembrane region" description="Helical" evidence="2">
    <location>
        <begin position="496"/>
        <end position="517"/>
    </location>
</feature>
<dbReference type="Proteomes" id="UP001213000">
    <property type="component" value="Unassembled WGS sequence"/>
</dbReference>
<accession>A0AAD5VIB1</accession>
<dbReference type="EMBL" id="JANIEX010001086">
    <property type="protein sequence ID" value="KAJ3560917.1"/>
    <property type="molecule type" value="Genomic_DNA"/>
</dbReference>
<evidence type="ECO:0000313" key="3">
    <source>
        <dbReference type="EMBL" id="KAJ3560917.1"/>
    </source>
</evidence>
<organism evidence="3 4">
    <name type="scientific">Leucocoprinus birnbaumii</name>
    <dbReference type="NCBI Taxonomy" id="56174"/>
    <lineage>
        <taxon>Eukaryota</taxon>
        <taxon>Fungi</taxon>
        <taxon>Dikarya</taxon>
        <taxon>Basidiomycota</taxon>
        <taxon>Agaricomycotina</taxon>
        <taxon>Agaricomycetes</taxon>
        <taxon>Agaricomycetidae</taxon>
        <taxon>Agaricales</taxon>
        <taxon>Agaricineae</taxon>
        <taxon>Agaricaceae</taxon>
        <taxon>Leucocoprinus</taxon>
    </lineage>
</organism>
<feature type="compositionally biased region" description="Polar residues" evidence="1">
    <location>
        <begin position="241"/>
        <end position="251"/>
    </location>
</feature>
<feature type="compositionally biased region" description="Polar residues" evidence="1">
    <location>
        <begin position="766"/>
        <end position="779"/>
    </location>
</feature>
<proteinExistence type="predicted"/>
<keyword evidence="2" id="KW-0472">Membrane</keyword>
<comment type="caution">
    <text evidence="3">The sequence shown here is derived from an EMBL/GenBank/DDBJ whole genome shotgun (WGS) entry which is preliminary data.</text>
</comment>
<feature type="compositionally biased region" description="Basic and acidic residues" evidence="1">
    <location>
        <begin position="753"/>
        <end position="763"/>
    </location>
</feature>
<feature type="region of interest" description="Disordered" evidence="1">
    <location>
        <begin position="303"/>
        <end position="425"/>
    </location>
</feature>
<gene>
    <name evidence="3" type="ORF">NP233_g10523</name>
</gene>
<name>A0AAD5VIB1_9AGAR</name>
<keyword evidence="2" id="KW-0812">Transmembrane</keyword>
<feature type="transmembrane region" description="Helical" evidence="2">
    <location>
        <begin position="55"/>
        <end position="74"/>
    </location>
</feature>
<feature type="transmembrane region" description="Helical" evidence="2">
    <location>
        <begin position="131"/>
        <end position="155"/>
    </location>
</feature>
<evidence type="ECO:0000256" key="1">
    <source>
        <dbReference type="SAM" id="MobiDB-lite"/>
    </source>
</evidence>
<keyword evidence="4" id="KW-1185">Reference proteome</keyword>
<feature type="compositionally biased region" description="Polar residues" evidence="1">
    <location>
        <begin position="695"/>
        <end position="710"/>
    </location>
</feature>
<sequence length="804" mass="89041">MSLNYLGKLNLRAFRYCVLVAFLVCNALNASIAVWNLGIVQDTLGSSSSLLRIDSYLAFLGASGLLILFTIAFVELFRSSWFIATVWFECTWISLWGLMYTAAAIALTAIASQEDCTTTDQTPKCVSLQVLLAFTWLCALTLIIYFSTFMFAVFINKKKDRTIWHSTMCKFPWAGTCSLLASPPPTPTMPRFVQNTSVPIIHAPKPKHARPDAAKRPPVFSWRSGLSHEYHIEHYQPPTSPQGRTSNSSRHAPSRSVELPRAAAPPVISAPVLPPIAEPETSENQFASSLYPMYMQQAVYNANTPETSTTRPEPALSRPSVGASNHAARHLALPPSPPPLGNWPRRDIISQPTTKGKRKPPPLVARGDFDSDSEAGSSRVPVGARHRHGERESAVPSSFQPMRPAGPRRRSESSDMTSRHPPLDRQKIETMCRKIECLYSISCSLEVTTVMFNPFLVLRTTFFALILMFGLLSLGFTAWNISSTIADGGHAPGSSIFMLFTSCLTVLLVFVATIEYFMPHVRTAIVLVECIWIAVIALFQLGGAISTTTNSASLICQFASDWSTCASTSVLIPVSWINAFIAFAYFFVLFICVMSHVRTYPDVWARTIYTVDWFVDPRMKAFLHDATSQPRMVSWSEYLQGVRSTAQRRYLDASEAERDVEKAPWAENISVRRGKDDPYAASTWAYSQSGRSTPFSFGSSGHQTGESLSDFSELFPSGRTTTATENASIPPRPPAPPPKTLSKGSASSFGSKFVERLSRDIRKSPQHTLPQLRSMSPFPSSIEDHDAPIPLPHKSEWVRAERLT</sequence>
<dbReference type="AlphaFoldDB" id="A0AAD5VIB1"/>
<feature type="compositionally biased region" description="Low complexity" evidence="1">
    <location>
        <begin position="742"/>
        <end position="752"/>
    </location>
</feature>